<gene>
    <name evidence="10" type="ORF">C3L33_03378</name>
</gene>
<evidence type="ECO:0000256" key="9">
    <source>
        <dbReference type="SAM" id="Phobius"/>
    </source>
</evidence>
<feature type="transmembrane region" description="Helical" evidence="9">
    <location>
        <begin position="522"/>
        <end position="541"/>
    </location>
</feature>
<keyword evidence="7 9" id="KW-1133">Transmembrane helix</keyword>
<dbReference type="Proteomes" id="UP000428333">
    <property type="component" value="Linkage Group LG02"/>
</dbReference>
<name>A0A6A4M006_9ERIC</name>
<evidence type="ECO:0000256" key="2">
    <source>
        <dbReference type="ARBA" id="ARBA00005484"/>
    </source>
</evidence>
<keyword evidence="3" id="KW-0813">Transport</keyword>
<proteinExistence type="inferred from homology"/>
<evidence type="ECO:0000256" key="6">
    <source>
        <dbReference type="ARBA" id="ARBA00022927"/>
    </source>
</evidence>
<dbReference type="EMBL" id="QEFC01000327">
    <property type="protein sequence ID" value="KAE9464753.1"/>
    <property type="molecule type" value="Genomic_DNA"/>
</dbReference>
<dbReference type="PANTHER" id="PTHR22601">
    <property type="entry name" value="ISP4 LIKE PROTEIN"/>
    <property type="match status" value="1"/>
</dbReference>
<evidence type="ECO:0000256" key="1">
    <source>
        <dbReference type="ARBA" id="ARBA00004141"/>
    </source>
</evidence>
<dbReference type="InterPro" id="IPR004648">
    <property type="entry name" value="Oligpept_transpt"/>
</dbReference>
<evidence type="ECO:0000256" key="5">
    <source>
        <dbReference type="ARBA" id="ARBA00022856"/>
    </source>
</evidence>
<feature type="transmembrane region" description="Helical" evidence="9">
    <location>
        <begin position="60"/>
        <end position="79"/>
    </location>
</feature>
<accession>A0A6A4M006</accession>
<feature type="transmembrane region" description="Helical" evidence="9">
    <location>
        <begin position="364"/>
        <end position="386"/>
    </location>
</feature>
<feature type="transmembrane region" description="Helical" evidence="9">
    <location>
        <begin position="108"/>
        <end position="130"/>
    </location>
</feature>
<keyword evidence="6" id="KW-0653">Protein transport</keyword>
<keyword evidence="5" id="KW-0571">Peptide transport</keyword>
<feature type="transmembrane region" description="Helical" evidence="9">
    <location>
        <begin position="450"/>
        <end position="472"/>
    </location>
</feature>
<feature type="transmembrane region" description="Helical" evidence="9">
    <location>
        <begin position="547"/>
        <end position="568"/>
    </location>
</feature>
<evidence type="ECO:0000256" key="8">
    <source>
        <dbReference type="ARBA" id="ARBA00023136"/>
    </source>
</evidence>
<evidence type="ECO:0000313" key="11">
    <source>
        <dbReference type="Proteomes" id="UP000428333"/>
    </source>
</evidence>
<evidence type="ECO:0000256" key="4">
    <source>
        <dbReference type="ARBA" id="ARBA00022692"/>
    </source>
</evidence>
<protein>
    <submittedName>
        <fullName evidence="10">Uncharacterized protein</fullName>
    </submittedName>
</protein>
<keyword evidence="11" id="KW-1185">Reference proteome</keyword>
<keyword evidence="8 9" id="KW-0472">Membrane</keyword>
<organism evidence="10 11">
    <name type="scientific">Rhododendron williamsianum</name>
    <dbReference type="NCBI Taxonomy" id="262921"/>
    <lineage>
        <taxon>Eukaryota</taxon>
        <taxon>Viridiplantae</taxon>
        <taxon>Streptophyta</taxon>
        <taxon>Embryophyta</taxon>
        <taxon>Tracheophyta</taxon>
        <taxon>Spermatophyta</taxon>
        <taxon>Magnoliopsida</taxon>
        <taxon>eudicotyledons</taxon>
        <taxon>Gunneridae</taxon>
        <taxon>Pentapetalae</taxon>
        <taxon>asterids</taxon>
        <taxon>Ericales</taxon>
        <taxon>Ericaceae</taxon>
        <taxon>Ericoideae</taxon>
        <taxon>Rhodoreae</taxon>
        <taxon>Rhododendron</taxon>
    </lineage>
</organism>
<dbReference type="OrthoDB" id="9986677at2759"/>
<comment type="subcellular location">
    <subcellularLocation>
        <location evidence="1">Membrane</location>
        <topology evidence="1">Multi-pass membrane protein</topology>
    </subcellularLocation>
</comment>
<evidence type="ECO:0000313" key="10">
    <source>
        <dbReference type="EMBL" id="KAE9464753.1"/>
    </source>
</evidence>
<feature type="non-terminal residue" evidence="10">
    <location>
        <position position="1"/>
    </location>
</feature>
<dbReference type="Pfam" id="PF03169">
    <property type="entry name" value="OPT"/>
    <property type="match status" value="2"/>
</dbReference>
<evidence type="ECO:0000256" key="7">
    <source>
        <dbReference type="ARBA" id="ARBA00022989"/>
    </source>
</evidence>
<dbReference type="AlphaFoldDB" id="A0A6A4M006"/>
<dbReference type="InterPro" id="IPR004813">
    <property type="entry name" value="OPT"/>
</dbReference>
<evidence type="ECO:0000256" key="3">
    <source>
        <dbReference type="ARBA" id="ARBA00022448"/>
    </source>
</evidence>
<comment type="caution">
    <text evidence="10">The sequence shown here is derived from an EMBL/GenBank/DDBJ whole genome shotgun (WGS) entry which is preliminary data.</text>
</comment>
<reference evidence="10 11" key="1">
    <citation type="journal article" date="2019" name="Genome Biol. Evol.">
        <title>The Rhododendron genome and chromosomal organization provide insight into shared whole-genome duplications across the heath family (Ericaceae).</title>
        <authorList>
            <person name="Soza V.L."/>
            <person name="Lindsley D."/>
            <person name="Waalkes A."/>
            <person name="Ramage E."/>
            <person name="Patwardhan R.P."/>
            <person name="Burton J.N."/>
            <person name="Adey A."/>
            <person name="Kumar A."/>
            <person name="Qiu R."/>
            <person name="Shendure J."/>
            <person name="Hall B."/>
        </authorList>
    </citation>
    <scope>NUCLEOTIDE SEQUENCE [LARGE SCALE GENOMIC DNA]</scope>
    <source>
        <strain evidence="10">RSF 1966-606</strain>
    </source>
</reference>
<comment type="similarity">
    <text evidence="2">Belongs to the oligopeptide OPT transporter (TC 2.A.67.1) family.</text>
</comment>
<keyword evidence="4 9" id="KW-0812">Transmembrane</keyword>
<feature type="transmembrane region" description="Helical" evidence="9">
    <location>
        <begin position="337"/>
        <end position="358"/>
    </location>
</feature>
<dbReference type="GO" id="GO:0035673">
    <property type="term" value="F:oligopeptide transmembrane transporter activity"/>
    <property type="evidence" value="ECO:0007669"/>
    <property type="project" value="InterPro"/>
</dbReference>
<sequence>MDEPATVSDQCSIKQVDITVPKTDDPTLPVLTFRMWVLGLTSCVLLSFVNQFFWYRTEPLTVSSIAAQIAVVPIGHMMARTVTKRVFFPGTRWEFTMNPGPFNVKEHVLITIFANSGAGSVYATHILSAVKLFYKKSLSFLPALIIMATTQVSLFREEAQRQHDEDPILPHNLHLCIRLLRLSWLPLSTLDFILLGLLARSRLGLGPTSRLGLQRPRNWEHRTGLVRHRLVSREPTGQPVVCHCQHAVGFAFVMYVMTPISYWHNIYNAKNFPLFSNKLFMSNGSQYDITSIVNSNFHLDVDAYENELMERSRSAFGEKQKMDVHSRLMKVYKQVPMWWFLAILVANIALIFFACIHYEETLQLPWWGVLLACAIAIIFTLPIGIITATTNQTPGLNIITEYIIGYAYPERPVANMAFKVYGYISMTQALTFLSDFKLGHYMKIPPRAMFMAQVVGTLVSVIVYQATAWWLMGAIPHLCDTSLLPPNSQWTCPMDTVFYDASVIWGLIGPRRIFGNLGIYSNVNWFFFGGAIAPLLVWYHLKWWQRYNYVLSGGLDAGTAFMSVLLFIGLQMQNMSSIGGVGVRTSARWRLVQLPREFQLRAAQFSLESRH</sequence>
<dbReference type="GO" id="GO:0015031">
    <property type="term" value="P:protein transport"/>
    <property type="evidence" value="ECO:0007669"/>
    <property type="project" value="UniProtKB-KW"/>
</dbReference>
<dbReference type="NCBIfam" id="TIGR00728">
    <property type="entry name" value="OPT_sfam"/>
    <property type="match status" value="2"/>
</dbReference>
<feature type="transmembrane region" description="Helical" evidence="9">
    <location>
        <begin position="33"/>
        <end position="53"/>
    </location>
</feature>
<dbReference type="GO" id="GO:0016020">
    <property type="term" value="C:membrane"/>
    <property type="evidence" value="ECO:0007669"/>
    <property type="project" value="UniProtKB-SubCell"/>
</dbReference>